<feature type="domain" description="DNA replication/recombination mediator RecO N-terminal" evidence="5">
    <location>
        <begin position="1"/>
        <end position="77"/>
    </location>
</feature>
<protein>
    <recommendedName>
        <fullName evidence="4">DNA repair protein RecO</fullName>
    </recommendedName>
    <alternativeName>
        <fullName evidence="4">Recombination protein O</fullName>
    </alternativeName>
</protein>
<dbReference type="EMBL" id="QKLU01000008">
    <property type="protein sequence ID" value="PYF70706.1"/>
    <property type="molecule type" value="Genomic_DNA"/>
</dbReference>
<reference evidence="6 7" key="1">
    <citation type="submission" date="2018-06" db="EMBL/GenBank/DDBJ databases">
        <title>Genomic Encyclopedia of Archaeal and Bacterial Type Strains, Phase II (KMG-II): from individual species to whole genera.</title>
        <authorList>
            <person name="Goeker M."/>
        </authorList>
    </citation>
    <scope>NUCLEOTIDE SEQUENCE [LARGE SCALE GENOMIC DNA]</scope>
    <source>
        <strain evidence="6 7">DSM 27372</strain>
    </source>
</reference>
<proteinExistence type="inferred from homology"/>
<sequence>MLHKTRGIVLKTTLYSESSVIVQVFTEKFGIQSYMINGVKRPKAKIRMNMLQPMQLLDMIVYHKANTSIQRVSELRPLPVFRSIPYDLVKRSIVLFLNEVLYKSIRQQHTDENLFNYIFNALCWFDECETADSSFHLAFLLKLSRFLGFAPNTLGRSDQNFFDLQEGEFKSLQPVHPHFIDKSNAALFILLLNTPFEKINELRFNNTSRRLLLDKILIFYTLHTASFGEIHSHEILEEVLS</sequence>
<comment type="similarity">
    <text evidence="4">Belongs to the RecO family.</text>
</comment>
<comment type="caution">
    <text evidence="6">The sequence shown here is derived from an EMBL/GenBank/DDBJ whole genome shotgun (WGS) entry which is preliminary data.</text>
</comment>
<dbReference type="PANTHER" id="PTHR33991:SF1">
    <property type="entry name" value="DNA REPAIR PROTEIN RECO"/>
    <property type="match status" value="1"/>
</dbReference>
<dbReference type="SUPFAM" id="SSF57863">
    <property type="entry name" value="ArfGap/RecO-like zinc finger"/>
    <property type="match status" value="1"/>
</dbReference>
<accession>A0A318UBJ3</accession>
<organism evidence="6 7">
    <name type="scientific">Pedobacter nutrimenti</name>
    <dbReference type="NCBI Taxonomy" id="1241337"/>
    <lineage>
        <taxon>Bacteria</taxon>
        <taxon>Pseudomonadati</taxon>
        <taxon>Bacteroidota</taxon>
        <taxon>Sphingobacteriia</taxon>
        <taxon>Sphingobacteriales</taxon>
        <taxon>Sphingobacteriaceae</taxon>
        <taxon>Pedobacter</taxon>
    </lineage>
</organism>
<evidence type="ECO:0000259" key="5">
    <source>
        <dbReference type="Pfam" id="PF11967"/>
    </source>
</evidence>
<dbReference type="GO" id="GO:0006302">
    <property type="term" value="P:double-strand break repair"/>
    <property type="evidence" value="ECO:0007669"/>
    <property type="project" value="TreeGrafter"/>
</dbReference>
<evidence type="ECO:0000256" key="4">
    <source>
        <dbReference type="HAMAP-Rule" id="MF_00201"/>
    </source>
</evidence>
<dbReference type="PANTHER" id="PTHR33991">
    <property type="entry name" value="DNA REPAIR PROTEIN RECO"/>
    <property type="match status" value="1"/>
</dbReference>
<dbReference type="RefSeq" id="WP_110833922.1">
    <property type="nucleotide sequence ID" value="NZ_QKLU01000008.1"/>
</dbReference>
<dbReference type="InterPro" id="IPR012340">
    <property type="entry name" value="NA-bd_OB-fold"/>
</dbReference>
<dbReference type="NCBIfam" id="TIGR00613">
    <property type="entry name" value="reco"/>
    <property type="match status" value="1"/>
</dbReference>
<evidence type="ECO:0000313" key="6">
    <source>
        <dbReference type="EMBL" id="PYF70706.1"/>
    </source>
</evidence>
<dbReference type="Pfam" id="PF02565">
    <property type="entry name" value="RecO_C"/>
    <property type="match status" value="1"/>
</dbReference>
<keyword evidence="2 4" id="KW-0233">DNA recombination</keyword>
<keyword evidence="1 4" id="KW-0227">DNA damage</keyword>
<evidence type="ECO:0000256" key="2">
    <source>
        <dbReference type="ARBA" id="ARBA00023172"/>
    </source>
</evidence>
<dbReference type="InterPro" id="IPR022572">
    <property type="entry name" value="DNA_rep/recomb_RecO_N"/>
</dbReference>
<dbReference type="HAMAP" id="MF_00201">
    <property type="entry name" value="RecO"/>
    <property type="match status" value="1"/>
</dbReference>
<dbReference type="AlphaFoldDB" id="A0A318UBJ3"/>
<dbReference type="OrthoDB" id="9789152at2"/>
<dbReference type="Proteomes" id="UP000248198">
    <property type="component" value="Unassembled WGS sequence"/>
</dbReference>
<dbReference type="GO" id="GO:0006310">
    <property type="term" value="P:DNA recombination"/>
    <property type="evidence" value="ECO:0007669"/>
    <property type="project" value="UniProtKB-UniRule"/>
</dbReference>
<gene>
    <name evidence="4" type="primary">recO</name>
    <name evidence="6" type="ORF">B0O44_108134</name>
</gene>
<dbReference type="SUPFAM" id="SSF50249">
    <property type="entry name" value="Nucleic acid-binding proteins"/>
    <property type="match status" value="1"/>
</dbReference>
<evidence type="ECO:0000256" key="1">
    <source>
        <dbReference type="ARBA" id="ARBA00022763"/>
    </source>
</evidence>
<evidence type="ECO:0000256" key="3">
    <source>
        <dbReference type="ARBA" id="ARBA00023204"/>
    </source>
</evidence>
<name>A0A318UBJ3_9SPHI</name>
<comment type="function">
    <text evidence="4">Involved in DNA repair and RecF pathway recombination.</text>
</comment>
<keyword evidence="3 4" id="KW-0234">DNA repair</keyword>
<dbReference type="GO" id="GO:0043590">
    <property type="term" value="C:bacterial nucleoid"/>
    <property type="evidence" value="ECO:0007669"/>
    <property type="project" value="TreeGrafter"/>
</dbReference>
<dbReference type="Pfam" id="PF11967">
    <property type="entry name" value="RecO_N"/>
    <property type="match status" value="1"/>
</dbReference>
<dbReference type="InterPro" id="IPR003717">
    <property type="entry name" value="RecO"/>
</dbReference>
<evidence type="ECO:0000313" key="7">
    <source>
        <dbReference type="Proteomes" id="UP000248198"/>
    </source>
</evidence>
<dbReference type="InterPro" id="IPR037278">
    <property type="entry name" value="ARFGAP/RecO"/>
</dbReference>
<keyword evidence="7" id="KW-1185">Reference proteome</keyword>
<dbReference type="Gene3D" id="2.40.50.140">
    <property type="entry name" value="Nucleic acid-binding proteins"/>
    <property type="match status" value="1"/>
</dbReference>